<dbReference type="Proteomes" id="UP000005801">
    <property type="component" value="Unassembled WGS sequence"/>
</dbReference>
<accession>A6FWS4</accession>
<name>A6FWS4_9BACT</name>
<proteinExistence type="inferred from homology"/>
<protein>
    <submittedName>
        <fullName evidence="3">Lipoprotein, putative</fullName>
    </submittedName>
</protein>
<feature type="repeat" description="TPR" evidence="1">
    <location>
        <begin position="277"/>
        <end position="310"/>
    </location>
</feature>
<dbReference type="EMBL" id="ABCS01000001">
    <property type="protein sequence ID" value="EDM81748.1"/>
    <property type="molecule type" value="Genomic_DNA"/>
</dbReference>
<feature type="region of interest" description="Disordered" evidence="2">
    <location>
        <begin position="98"/>
        <end position="132"/>
    </location>
</feature>
<feature type="region of interest" description="Disordered" evidence="2">
    <location>
        <begin position="1"/>
        <end position="31"/>
    </location>
</feature>
<evidence type="ECO:0000256" key="1">
    <source>
        <dbReference type="PROSITE-ProRule" id="PRU00339"/>
    </source>
</evidence>
<keyword evidence="4" id="KW-1185">Reference proteome</keyword>
<gene>
    <name evidence="3" type="ORF">PPSIR1_04758</name>
</gene>
<dbReference type="PROSITE" id="PS50005">
    <property type="entry name" value="TPR"/>
    <property type="match status" value="1"/>
</dbReference>
<feature type="compositionally biased region" description="Low complexity" evidence="2">
    <location>
        <begin position="12"/>
        <end position="28"/>
    </location>
</feature>
<organism evidence="3 4">
    <name type="scientific">Plesiocystis pacifica SIR-1</name>
    <dbReference type="NCBI Taxonomy" id="391625"/>
    <lineage>
        <taxon>Bacteria</taxon>
        <taxon>Pseudomonadati</taxon>
        <taxon>Myxococcota</taxon>
        <taxon>Polyangia</taxon>
        <taxon>Nannocystales</taxon>
        <taxon>Nannocystaceae</taxon>
        <taxon>Plesiocystis</taxon>
    </lineage>
</organism>
<dbReference type="HAMAP" id="MF_02066">
    <property type="entry name" value="CpoB"/>
    <property type="match status" value="1"/>
</dbReference>
<evidence type="ECO:0000256" key="2">
    <source>
        <dbReference type="SAM" id="MobiDB-lite"/>
    </source>
</evidence>
<dbReference type="Gene3D" id="1.25.40.10">
    <property type="entry name" value="Tetratricopeptide repeat domain"/>
    <property type="match status" value="1"/>
</dbReference>
<keyword evidence="3" id="KW-0449">Lipoprotein</keyword>
<dbReference type="AlphaFoldDB" id="A6FWS4"/>
<dbReference type="NCBIfam" id="TIGR02795">
    <property type="entry name" value="tol_pal_ybgF"/>
    <property type="match status" value="1"/>
</dbReference>
<evidence type="ECO:0000313" key="4">
    <source>
        <dbReference type="Proteomes" id="UP000005801"/>
    </source>
</evidence>
<dbReference type="InterPro" id="IPR034706">
    <property type="entry name" value="CpoB"/>
</dbReference>
<dbReference type="eggNOG" id="COG1729">
    <property type="taxonomic scope" value="Bacteria"/>
</dbReference>
<keyword evidence="1" id="KW-0802">TPR repeat</keyword>
<dbReference type="GO" id="GO:0051301">
    <property type="term" value="P:cell division"/>
    <property type="evidence" value="ECO:0007669"/>
    <property type="project" value="InterPro"/>
</dbReference>
<comment type="caution">
    <text evidence="3">The sequence shown here is derived from an EMBL/GenBank/DDBJ whole genome shotgun (WGS) entry which is preliminary data.</text>
</comment>
<dbReference type="STRING" id="391625.PPSIR1_04758"/>
<evidence type="ECO:0000313" key="3">
    <source>
        <dbReference type="EMBL" id="EDM81748.1"/>
    </source>
</evidence>
<dbReference type="Pfam" id="PF13432">
    <property type="entry name" value="TPR_16"/>
    <property type="match status" value="1"/>
</dbReference>
<dbReference type="InterPro" id="IPR014162">
    <property type="entry name" value="CpoB_C"/>
</dbReference>
<dbReference type="InterPro" id="IPR011990">
    <property type="entry name" value="TPR-like_helical_dom_sf"/>
</dbReference>
<sequence>MAVGCAGAQGKAATEAPGAEAASESEVASLRRENAALRTRLNNIEERVRMLEQDDDWASVAVTPIEPNAETYTVAETVPGSGADGGPRELPVVKLTPRERSIDSRPAGQGPRPVQATRPSGSIALSPVPHSGVPEHLAESNYYVDARGYEETTTAADASAPGPAADPSAEPASYRLLGSRLVEATKAQPKTVTRPSKGKRSKAAKAYEAAMAVYKDGRYAEAEKAFAAIVRAHPNDDYADNALYWQGESAYDQAHYADALKAFTAVVERYGGGNKAPDALLKIGLCYGRLGDADNARDVLTQLIAAYPRAAASKIAKRKLADL</sequence>
<dbReference type="SUPFAM" id="SSF48452">
    <property type="entry name" value="TPR-like"/>
    <property type="match status" value="1"/>
</dbReference>
<reference evidence="3 4" key="1">
    <citation type="submission" date="2007-06" db="EMBL/GenBank/DDBJ databases">
        <authorList>
            <person name="Shimkets L."/>
            <person name="Ferriera S."/>
            <person name="Johnson J."/>
            <person name="Kravitz S."/>
            <person name="Beeson K."/>
            <person name="Sutton G."/>
            <person name="Rogers Y.-H."/>
            <person name="Friedman R."/>
            <person name="Frazier M."/>
            <person name="Venter J.C."/>
        </authorList>
    </citation>
    <scope>NUCLEOTIDE SEQUENCE [LARGE SCALE GENOMIC DNA]</scope>
    <source>
        <strain evidence="3 4">SIR-1</strain>
    </source>
</reference>
<dbReference type="InterPro" id="IPR019734">
    <property type="entry name" value="TPR_rpt"/>
</dbReference>